<dbReference type="GO" id="GO:0003697">
    <property type="term" value="F:single-stranded DNA binding"/>
    <property type="evidence" value="ECO:0007669"/>
    <property type="project" value="InterPro"/>
</dbReference>
<feature type="compositionally biased region" description="Basic and acidic residues" evidence="3">
    <location>
        <begin position="279"/>
        <end position="295"/>
    </location>
</feature>
<dbReference type="HAMAP" id="MF_00984">
    <property type="entry name" value="SSB"/>
    <property type="match status" value="1"/>
</dbReference>
<evidence type="ECO:0000313" key="5">
    <source>
        <dbReference type="Proteomes" id="UP001190700"/>
    </source>
</evidence>
<dbReference type="Gene3D" id="2.40.50.140">
    <property type="entry name" value="Nucleic acid-binding proteins"/>
    <property type="match status" value="1"/>
</dbReference>
<dbReference type="CDD" id="cd04496">
    <property type="entry name" value="SSB_OBF"/>
    <property type="match status" value="1"/>
</dbReference>
<evidence type="ECO:0000256" key="2">
    <source>
        <dbReference type="PROSITE-ProRule" id="PRU00252"/>
    </source>
</evidence>
<keyword evidence="1 2" id="KW-0238">DNA-binding</keyword>
<dbReference type="SUPFAM" id="SSF50249">
    <property type="entry name" value="Nucleic acid-binding proteins"/>
    <property type="match status" value="1"/>
</dbReference>
<dbReference type="InterPro" id="IPR000424">
    <property type="entry name" value="Primosome_PriB/ssb"/>
</dbReference>
<sequence length="321" mass="35415">MKTATPLCEARSVAPSKRAVTTFARGNQSLGIPRNFGRDSAVPSTVFLLSRVNSHPRPAARLRTYANYEYEYDTGSNSVSSSAPKEVEWDQSIANSVHLIGHAGRDPEVKVLQSGNMVASLTLAVSNGKDKPPDWHTLEFWGEEAQMARDHVFKGSRLHVAGRLKVDTWQDKMTGQGRSKVKIVVNNIELIKYTGNSTPGNSAPDEPSSGTAPGPANNAVPVQGGDKWSNFFLQPAAFWDNREGKRNPKAPDFKHKDTNEPLWINSYDTPSWVAEKLREMDEKRREMDEKREQVEGKSQQAGGSTGEGGQTNTSFDMDPPF</sequence>
<dbReference type="EMBL" id="LGRX02005380">
    <property type="protein sequence ID" value="KAK3278561.1"/>
    <property type="molecule type" value="Genomic_DNA"/>
</dbReference>
<dbReference type="GO" id="GO:0006264">
    <property type="term" value="P:mitochondrial DNA replication"/>
    <property type="evidence" value="ECO:0007669"/>
    <property type="project" value="TreeGrafter"/>
</dbReference>
<evidence type="ECO:0000256" key="3">
    <source>
        <dbReference type="SAM" id="MobiDB-lite"/>
    </source>
</evidence>
<dbReference type="Proteomes" id="UP001190700">
    <property type="component" value="Unassembled WGS sequence"/>
</dbReference>
<accession>A0AAE0GI98</accession>
<comment type="caution">
    <text evidence="4">The sequence shown here is derived from an EMBL/GenBank/DDBJ whole genome shotgun (WGS) entry which is preliminary data.</text>
</comment>
<evidence type="ECO:0000313" key="4">
    <source>
        <dbReference type="EMBL" id="KAK3278561.1"/>
    </source>
</evidence>
<dbReference type="AlphaFoldDB" id="A0AAE0GI98"/>
<dbReference type="NCBIfam" id="TIGR00621">
    <property type="entry name" value="ssb"/>
    <property type="match status" value="1"/>
</dbReference>
<dbReference type="PANTHER" id="PTHR10302">
    <property type="entry name" value="SINGLE-STRANDED DNA-BINDING PROTEIN"/>
    <property type="match status" value="1"/>
</dbReference>
<dbReference type="GO" id="GO:0042645">
    <property type="term" value="C:mitochondrial nucleoid"/>
    <property type="evidence" value="ECO:0007669"/>
    <property type="project" value="TreeGrafter"/>
</dbReference>
<keyword evidence="5" id="KW-1185">Reference proteome</keyword>
<evidence type="ECO:0008006" key="6">
    <source>
        <dbReference type="Google" id="ProtNLM"/>
    </source>
</evidence>
<dbReference type="PROSITE" id="PS50935">
    <property type="entry name" value="SSB"/>
    <property type="match status" value="1"/>
</dbReference>
<protein>
    <recommendedName>
        <fullName evidence="6">Single-stranded DNA-binding protein</fullName>
    </recommendedName>
</protein>
<feature type="region of interest" description="Disordered" evidence="3">
    <location>
        <begin position="194"/>
        <end position="224"/>
    </location>
</feature>
<dbReference type="InterPro" id="IPR012340">
    <property type="entry name" value="NA-bd_OB-fold"/>
</dbReference>
<organism evidence="4 5">
    <name type="scientific">Cymbomonas tetramitiformis</name>
    <dbReference type="NCBI Taxonomy" id="36881"/>
    <lineage>
        <taxon>Eukaryota</taxon>
        <taxon>Viridiplantae</taxon>
        <taxon>Chlorophyta</taxon>
        <taxon>Pyramimonadophyceae</taxon>
        <taxon>Pyramimonadales</taxon>
        <taxon>Pyramimonadaceae</taxon>
        <taxon>Cymbomonas</taxon>
    </lineage>
</organism>
<name>A0AAE0GI98_9CHLO</name>
<dbReference type="Pfam" id="PF00436">
    <property type="entry name" value="SSB"/>
    <property type="match status" value="1"/>
</dbReference>
<gene>
    <name evidence="4" type="ORF">CYMTET_13508</name>
</gene>
<feature type="region of interest" description="Disordered" evidence="3">
    <location>
        <begin position="279"/>
        <end position="321"/>
    </location>
</feature>
<dbReference type="PANTHER" id="PTHR10302:SF0">
    <property type="entry name" value="SINGLE-STRANDED DNA-BINDING PROTEIN, MITOCHONDRIAL"/>
    <property type="match status" value="1"/>
</dbReference>
<evidence type="ECO:0000256" key="1">
    <source>
        <dbReference type="ARBA" id="ARBA00023125"/>
    </source>
</evidence>
<dbReference type="InterPro" id="IPR011344">
    <property type="entry name" value="ssDNA-bd"/>
</dbReference>
<reference evidence="4 5" key="1">
    <citation type="journal article" date="2015" name="Genome Biol. Evol.">
        <title>Comparative Genomics of a Bacterivorous Green Alga Reveals Evolutionary Causalities and Consequences of Phago-Mixotrophic Mode of Nutrition.</title>
        <authorList>
            <person name="Burns J.A."/>
            <person name="Paasch A."/>
            <person name="Narechania A."/>
            <person name="Kim E."/>
        </authorList>
    </citation>
    <scope>NUCLEOTIDE SEQUENCE [LARGE SCALE GENOMIC DNA]</scope>
    <source>
        <strain evidence="4 5">PLY_AMNH</strain>
    </source>
</reference>
<proteinExistence type="inferred from homology"/>